<keyword evidence="4 6" id="KW-0233">DNA recombination</keyword>
<keyword evidence="2 6" id="KW-0227">DNA damage</keyword>
<evidence type="ECO:0000313" key="9">
    <source>
        <dbReference type="EMBL" id="OGG35741.1"/>
    </source>
</evidence>
<dbReference type="InterPro" id="IPR011114">
    <property type="entry name" value="RuvA_C"/>
</dbReference>
<dbReference type="STRING" id="1798401.A2363_03160"/>
<comment type="subcellular location">
    <subcellularLocation>
        <location evidence="6">Cytoplasm</location>
    </subcellularLocation>
</comment>
<evidence type="ECO:0000256" key="3">
    <source>
        <dbReference type="ARBA" id="ARBA00023125"/>
    </source>
</evidence>
<feature type="region of interest" description="Domain III" evidence="6">
    <location>
        <begin position="140"/>
        <end position="183"/>
    </location>
</feature>
<evidence type="ECO:0000256" key="6">
    <source>
        <dbReference type="HAMAP-Rule" id="MF_00031"/>
    </source>
</evidence>
<evidence type="ECO:0000256" key="2">
    <source>
        <dbReference type="ARBA" id="ARBA00022763"/>
    </source>
</evidence>
<dbReference type="InterPro" id="IPR000085">
    <property type="entry name" value="RuvA"/>
</dbReference>
<keyword evidence="9" id="KW-0067">ATP-binding</keyword>
<keyword evidence="3 6" id="KW-0238">DNA-binding</keyword>
<dbReference type="Pfam" id="PF01330">
    <property type="entry name" value="RuvA_N"/>
    <property type="match status" value="1"/>
</dbReference>
<dbReference type="CDD" id="cd14332">
    <property type="entry name" value="UBA_RuvA_C"/>
    <property type="match status" value="1"/>
</dbReference>
<dbReference type="GO" id="GO:0009379">
    <property type="term" value="C:Holliday junction helicase complex"/>
    <property type="evidence" value="ECO:0007669"/>
    <property type="project" value="InterPro"/>
</dbReference>
<dbReference type="GO" id="GO:0048476">
    <property type="term" value="C:Holliday junction resolvase complex"/>
    <property type="evidence" value="ECO:0007669"/>
    <property type="project" value="UniProtKB-UniRule"/>
</dbReference>
<keyword evidence="9" id="KW-0547">Nucleotide-binding</keyword>
<evidence type="ECO:0000259" key="7">
    <source>
        <dbReference type="Pfam" id="PF01330"/>
    </source>
</evidence>
<comment type="similarity">
    <text evidence="6">Belongs to the RuvA family.</text>
</comment>
<comment type="domain">
    <text evidence="6">Has three domains with a flexible linker between the domains II and III and assumes an 'L' shape. Domain III is highly mobile and contacts RuvB.</text>
</comment>
<keyword evidence="1 6" id="KW-0963">Cytoplasm</keyword>
<keyword evidence="5 6" id="KW-0234">DNA repair</keyword>
<comment type="subunit">
    <text evidence="6">Homotetramer. Forms an RuvA(8)-RuvB(12)-Holliday junction (HJ) complex. HJ DNA is sandwiched between 2 RuvA tetramers; dsDNA enters through RuvA and exits via RuvB. An RuvB hexamer assembles on each DNA strand where it exits the tetramer. Each RuvB hexamer is contacted by two RuvA subunits (via domain III) on 2 adjacent RuvB subunits; this complex drives branch migration. In the full resolvosome a probable DNA-RuvA(4)-RuvB(12)-RuvC(2) complex forms which resolves the HJ.</text>
</comment>
<dbReference type="GO" id="GO:0006310">
    <property type="term" value="P:DNA recombination"/>
    <property type="evidence" value="ECO:0007669"/>
    <property type="project" value="UniProtKB-UniRule"/>
</dbReference>
<feature type="domain" description="DNA helicase Holliday junction RuvA type" evidence="7">
    <location>
        <begin position="1"/>
        <end position="61"/>
    </location>
</feature>
<dbReference type="SUPFAM" id="SSF46929">
    <property type="entry name" value="DNA helicase RuvA subunit, C-terminal domain"/>
    <property type="match status" value="1"/>
</dbReference>
<keyword evidence="9" id="KW-0347">Helicase</keyword>
<dbReference type="HAMAP" id="MF_00031">
    <property type="entry name" value="DNA_HJ_migration_RuvA"/>
    <property type="match status" value="1"/>
</dbReference>
<dbReference type="InterPro" id="IPR013849">
    <property type="entry name" value="DNA_helicase_Holl-junc_RuvA_I"/>
</dbReference>
<dbReference type="Proteomes" id="UP000176186">
    <property type="component" value="Unassembled WGS sequence"/>
</dbReference>
<dbReference type="Gene3D" id="2.40.50.140">
    <property type="entry name" value="Nucleic acid-binding proteins"/>
    <property type="match status" value="1"/>
</dbReference>
<comment type="caution">
    <text evidence="9">The sequence shown here is derived from an EMBL/GenBank/DDBJ whole genome shotgun (WGS) entry which is preliminary data.</text>
</comment>
<dbReference type="Gene3D" id="1.10.8.10">
    <property type="entry name" value="DNA helicase RuvA subunit, C-terminal domain"/>
    <property type="match status" value="1"/>
</dbReference>
<accession>A0A1F6BFM8</accession>
<feature type="domain" description="Holliday junction DNA helicase RuvA C-terminal" evidence="8">
    <location>
        <begin position="140"/>
        <end position="181"/>
    </location>
</feature>
<dbReference type="Gene3D" id="1.10.150.20">
    <property type="entry name" value="5' to 3' exonuclease, C-terminal subdomain"/>
    <property type="match status" value="1"/>
</dbReference>
<dbReference type="Pfam" id="PF14520">
    <property type="entry name" value="HHH_5"/>
    <property type="match status" value="1"/>
</dbReference>
<dbReference type="InterPro" id="IPR010994">
    <property type="entry name" value="RuvA_2-like"/>
</dbReference>
<dbReference type="InterPro" id="IPR036267">
    <property type="entry name" value="RuvA_C_sf"/>
</dbReference>
<evidence type="ECO:0000313" key="10">
    <source>
        <dbReference type="Proteomes" id="UP000176186"/>
    </source>
</evidence>
<dbReference type="GO" id="GO:0009378">
    <property type="term" value="F:four-way junction helicase activity"/>
    <property type="evidence" value="ECO:0007669"/>
    <property type="project" value="InterPro"/>
</dbReference>
<evidence type="ECO:0000256" key="4">
    <source>
        <dbReference type="ARBA" id="ARBA00023172"/>
    </source>
</evidence>
<dbReference type="GO" id="GO:0005524">
    <property type="term" value="F:ATP binding"/>
    <property type="evidence" value="ECO:0007669"/>
    <property type="project" value="InterPro"/>
</dbReference>
<name>A0A1F6BFM8_9BACT</name>
<dbReference type="GO" id="GO:0000400">
    <property type="term" value="F:four-way junction DNA binding"/>
    <property type="evidence" value="ECO:0007669"/>
    <property type="project" value="UniProtKB-UniRule"/>
</dbReference>
<dbReference type="GO" id="GO:0006281">
    <property type="term" value="P:DNA repair"/>
    <property type="evidence" value="ECO:0007669"/>
    <property type="project" value="UniProtKB-UniRule"/>
</dbReference>
<keyword evidence="9" id="KW-0378">Hydrolase</keyword>
<dbReference type="NCBIfam" id="TIGR00084">
    <property type="entry name" value="ruvA"/>
    <property type="match status" value="1"/>
</dbReference>
<dbReference type="Pfam" id="PF07499">
    <property type="entry name" value="RuvA_C"/>
    <property type="match status" value="1"/>
</dbReference>
<dbReference type="AlphaFoldDB" id="A0A1F6BFM8"/>
<evidence type="ECO:0000256" key="1">
    <source>
        <dbReference type="ARBA" id="ARBA00022490"/>
    </source>
</evidence>
<dbReference type="InterPro" id="IPR012340">
    <property type="entry name" value="NA-bd_OB-fold"/>
</dbReference>
<comment type="function">
    <text evidence="6">The RuvA-RuvB-RuvC complex processes Holliday junction (HJ) DNA during genetic recombination and DNA repair, while the RuvA-RuvB complex plays an important role in the rescue of blocked DNA replication forks via replication fork reversal (RFR). RuvA specifically binds to HJ cruciform DNA, conferring on it an open structure. The RuvB hexamer acts as an ATP-dependent pump, pulling dsDNA into and through the RuvAB complex. HJ branch migration allows RuvC to scan DNA until it finds its consensus sequence, where it cleaves and resolves the cruciform DNA.</text>
</comment>
<gene>
    <name evidence="6" type="primary">ruvA</name>
    <name evidence="9" type="ORF">A2363_03160</name>
</gene>
<dbReference type="EMBL" id="MFKE01000007">
    <property type="protein sequence ID" value="OGG35741.1"/>
    <property type="molecule type" value="Genomic_DNA"/>
</dbReference>
<reference evidence="9 10" key="1">
    <citation type="journal article" date="2016" name="Nat. Commun.">
        <title>Thousands of microbial genomes shed light on interconnected biogeochemical processes in an aquifer system.</title>
        <authorList>
            <person name="Anantharaman K."/>
            <person name="Brown C.T."/>
            <person name="Hug L.A."/>
            <person name="Sharon I."/>
            <person name="Castelle C.J."/>
            <person name="Probst A.J."/>
            <person name="Thomas B.C."/>
            <person name="Singh A."/>
            <person name="Wilkins M.J."/>
            <person name="Karaoz U."/>
            <person name="Brodie E.L."/>
            <person name="Williams K.H."/>
            <person name="Hubbard S.S."/>
            <person name="Banfield J.F."/>
        </authorList>
    </citation>
    <scope>NUCLEOTIDE SEQUENCE [LARGE SCALE GENOMIC DNA]</scope>
</reference>
<protein>
    <recommendedName>
        <fullName evidence="6">Holliday junction branch migration complex subunit RuvA</fullName>
    </recommendedName>
</protein>
<organism evidence="9 10">
    <name type="scientific">Candidatus Gottesmanbacteria bacterium RIFOXYB1_FULL_47_11</name>
    <dbReference type="NCBI Taxonomy" id="1798401"/>
    <lineage>
        <taxon>Bacteria</taxon>
        <taxon>Candidatus Gottesmaniibacteriota</taxon>
    </lineage>
</organism>
<comment type="caution">
    <text evidence="6">Lacks conserved residue(s) required for the propagation of feature annotation.</text>
</comment>
<dbReference type="SUPFAM" id="SSF47781">
    <property type="entry name" value="RuvA domain 2-like"/>
    <property type="match status" value="1"/>
</dbReference>
<dbReference type="SUPFAM" id="SSF50249">
    <property type="entry name" value="Nucleic acid-binding proteins"/>
    <property type="match status" value="1"/>
</dbReference>
<dbReference type="GO" id="GO:0005737">
    <property type="term" value="C:cytoplasm"/>
    <property type="evidence" value="ECO:0007669"/>
    <property type="project" value="UniProtKB-SubCell"/>
</dbReference>
<evidence type="ECO:0000259" key="8">
    <source>
        <dbReference type="Pfam" id="PF07499"/>
    </source>
</evidence>
<sequence length="183" mass="20121">MIGRLTGIIDSHTKNPLLIDVHGVGYLVHVPDRFLASIKIGKVHTLLIYSHIREDAFDLYGFATAGELGLFEVLLTVSGIGPKTALAVVDRGVEAVEAATRRGDVDFFTTIPRLGTKNAQKIIIELKGKLDLSGESGDTKEVMDALIGMGFKRQEVREIIKKFDSKDTTVEQKIRHALKLIAR</sequence>
<evidence type="ECO:0000256" key="5">
    <source>
        <dbReference type="ARBA" id="ARBA00023204"/>
    </source>
</evidence>
<proteinExistence type="inferred from homology"/>